<dbReference type="Proteomes" id="UP000228767">
    <property type="component" value="Unassembled WGS sequence"/>
</dbReference>
<dbReference type="Pfam" id="PF02604">
    <property type="entry name" value="PhdYeFM_antitox"/>
    <property type="match status" value="1"/>
</dbReference>
<comment type="similarity">
    <text evidence="1 2">Belongs to the phD/YefM antitoxin family.</text>
</comment>
<sequence length="87" mass="9929">MYTTMMKTISTTEARKNLSELVYEVQRTGSTVGIMRHGKLEAYLSPAPTWNEELSDTTNMVTMGGAFDFLHEEPDRYTDADLIERYA</sequence>
<evidence type="ECO:0000256" key="1">
    <source>
        <dbReference type="ARBA" id="ARBA00009981"/>
    </source>
</evidence>
<evidence type="ECO:0000256" key="2">
    <source>
        <dbReference type="RuleBase" id="RU362080"/>
    </source>
</evidence>
<evidence type="ECO:0000313" key="4">
    <source>
        <dbReference type="Proteomes" id="UP000228767"/>
    </source>
</evidence>
<dbReference type="InterPro" id="IPR006442">
    <property type="entry name" value="Antitoxin_Phd/YefM"/>
</dbReference>
<dbReference type="InterPro" id="IPR036165">
    <property type="entry name" value="YefM-like_sf"/>
</dbReference>
<name>A0A2H0RFU6_9BACT</name>
<accession>A0A2H0RFU6</accession>
<evidence type="ECO:0000313" key="3">
    <source>
        <dbReference type="EMBL" id="PIR45300.1"/>
    </source>
</evidence>
<comment type="function">
    <text evidence="2">Antitoxin component of a type II toxin-antitoxin (TA) system.</text>
</comment>
<dbReference type="Gene3D" id="3.40.1620.10">
    <property type="entry name" value="YefM-like domain"/>
    <property type="match status" value="1"/>
</dbReference>
<dbReference type="EMBL" id="PCYI01000001">
    <property type="protein sequence ID" value="PIR45300.1"/>
    <property type="molecule type" value="Genomic_DNA"/>
</dbReference>
<organism evidence="3 4">
    <name type="scientific">Candidatus Vogelbacteria bacterium CG10_big_fil_rev_8_21_14_0_10_51_16</name>
    <dbReference type="NCBI Taxonomy" id="1975045"/>
    <lineage>
        <taxon>Bacteria</taxon>
        <taxon>Candidatus Vogeliibacteriota</taxon>
    </lineage>
</organism>
<gene>
    <name evidence="3" type="ORF">COV10_00230</name>
</gene>
<proteinExistence type="inferred from homology"/>
<dbReference type="SUPFAM" id="SSF143120">
    <property type="entry name" value="YefM-like"/>
    <property type="match status" value="1"/>
</dbReference>
<dbReference type="AlphaFoldDB" id="A0A2H0RFU6"/>
<comment type="caution">
    <text evidence="3">The sequence shown here is derived from an EMBL/GenBank/DDBJ whole genome shotgun (WGS) entry which is preliminary data.</text>
</comment>
<reference evidence="3 4" key="1">
    <citation type="submission" date="2017-09" db="EMBL/GenBank/DDBJ databases">
        <title>Depth-based differentiation of microbial function through sediment-hosted aquifers and enrichment of novel symbionts in the deep terrestrial subsurface.</title>
        <authorList>
            <person name="Probst A.J."/>
            <person name="Ladd B."/>
            <person name="Jarett J.K."/>
            <person name="Geller-Mcgrath D.E."/>
            <person name="Sieber C.M."/>
            <person name="Emerson J.B."/>
            <person name="Anantharaman K."/>
            <person name="Thomas B.C."/>
            <person name="Malmstrom R."/>
            <person name="Stieglmeier M."/>
            <person name="Klingl A."/>
            <person name="Woyke T."/>
            <person name="Ryan C.M."/>
            <person name="Banfield J.F."/>
        </authorList>
    </citation>
    <scope>NUCLEOTIDE SEQUENCE [LARGE SCALE GENOMIC DNA]</scope>
    <source>
        <strain evidence="3">CG10_big_fil_rev_8_21_14_0_10_51_16</strain>
    </source>
</reference>
<protein>
    <recommendedName>
        <fullName evidence="2">Antitoxin</fullName>
    </recommendedName>
</protein>